<proteinExistence type="predicted"/>
<dbReference type="EMBL" id="GAIX01003894">
    <property type="protein sequence ID" value="JAA88666.1"/>
    <property type="molecule type" value="Transcribed_RNA"/>
</dbReference>
<evidence type="ECO:0000313" key="2">
    <source>
        <dbReference type="EMBL" id="JAA88666.1"/>
    </source>
</evidence>
<sequence length="291" mass="33059">ARRAAAADIAAQRAARHDHSEAVRLLDAEMDRASAEIEQLRAELEQQPLSVEERTRLLDEVDYATRVHDSKRALADQISKMLLSKETELAQWQKRTLDSCVEYKQGLIHISAQLPALASLAIEEKELMGAECAAYMATAVEALREEGARLSGRKAELLRTRSALCRKRAVLLEETRSKIADVKSNMQREQQSMQAELAKESSEAAAWSKEQLEISTRLEQLRANQEEYAKVDAELRFWEKQDSAWRAKLAELRAYIDAQRLNAQQRTDAVRARRLASVRDVLALWHAKLSR</sequence>
<accession>S4P941</accession>
<keyword evidence="1" id="KW-0175">Coiled coil</keyword>
<protein>
    <submittedName>
        <fullName evidence="2">Paramyosin</fullName>
    </submittedName>
</protein>
<evidence type="ECO:0000256" key="1">
    <source>
        <dbReference type="SAM" id="Coils"/>
    </source>
</evidence>
<feature type="coiled-coil region" evidence="1">
    <location>
        <begin position="172"/>
        <end position="241"/>
    </location>
</feature>
<reference evidence="2" key="2">
    <citation type="submission" date="2013-05" db="EMBL/GenBank/DDBJ databases">
        <authorList>
            <person name="Carter J.-M."/>
            <person name="Baker S.C."/>
            <person name="Pink R."/>
            <person name="Carter D.R.F."/>
            <person name="Collins A."/>
            <person name="Tomlin J."/>
            <person name="Gibbs M."/>
            <person name="Breuker C.J."/>
        </authorList>
    </citation>
    <scope>NUCLEOTIDE SEQUENCE</scope>
    <source>
        <tissue evidence="2">Ovary</tissue>
    </source>
</reference>
<name>S4P941_9NEOP</name>
<feature type="non-terminal residue" evidence="2">
    <location>
        <position position="1"/>
    </location>
</feature>
<organism evidence="2">
    <name type="scientific">Pararge aegeria</name>
    <name type="common">speckled wood butterfly</name>
    <dbReference type="NCBI Taxonomy" id="116150"/>
    <lineage>
        <taxon>Eukaryota</taxon>
        <taxon>Metazoa</taxon>
        <taxon>Ecdysozoa</taxon>
        <taxon>Arthropoda</taxon>
        <taxon>Hexapoda</taxon>
        <taxon>Insecta</taxon>
        <taxon>Pterygota</taxon>
        <taxon>Neoptera</taxon>
        <taxon>Endopterygota</taxon>
        <taxon>Lepidoptera</taxon>
        <taxon>Glossata</taxon>
        <taxon>Ditrysia</taxon>
        <taxon>Papilionoidea</taxon>
        <taxon>Nymphalidae</taxon>
        <taxon>Satyrinae</taxon>
        <taxon>Satyrini</taxon>
        <taxon>Parargina</taxon>
        <taxon>Pararge</taxon>
    </lineage>
</organism>
<dbReference type="AlphaFoldDB" id="S4P941"/>
<reference evidence="2" key="1">
    <citation type="journal article" date="2013" name="BMC Genomics">
        <title>Unscrambling butterfly oogenesis.</title>
        <authorList>
            <person name="Carter J.M."/>
            <person name="Baker S.C."/>
            <person name="Pink R."/>
            <person name="Carter D.R."/>
            <person name="Collins A."/>
            <person name="Tomlin J."/>
            <person name="Gibbs M."/>
            <person name="Breuker C.J."/>
        </authorList>
    </citation>
    <scope>NUCLEOTIDE SEQUENCE</scope>
    <source>
        <tissue evidence="2">Ovary</tissue>
    </source>
</reference>